<accession>A0ABR2R5Z1</accession>
<dbReference type="PRINTS" id="PR00625">
    <property type="entry name" value="JDOMAIN"/>
</dbReference>
<protein>
    <recommendedName>
        <fullName evidence="2">J domain-containing protein</fullName>
    </recommendedName>
</protein>
<feature type="domain" description="J" evidence="2">
    <location>
        <begin position="148"/>
        <end position="212"/>
    </location>
</feature>
<dbReference type="PROSITE" id="PS50076">
    <property type="entry name" value="DNAJ_2"/>
    <property type="match status" value="1"/>
</dbReference>
<evidence type="ECO:0000313" key="3">
    <source>
        <dbReference type="EMBL" id="KAK9008353.1"/>
    </source>
</evidence>
<dbReference type="InterPro" id="IPR018253">
    <property type="entry name" value="DnaJ_domain_CS"/>
</dbReference>
<evidence type="ECO:0000259" key="2">
    <source>
        <dbReference type="PROSITE" id="PS50076"/>
    </source>
</evidence>
<dbReference type="InterPro" id="IPR036869">
    <property type="entry name" value="J_dom_sf"/>
</dbReference>
<dbReference type="EMBL" id="JBBPBN010000026">
    <property type="protein sequence ID" value="KAK9008353.1"/>
    <property type="molecule type" value="Genomic_DNA"/>
</dbReference>
<dbReference type="PANTHER" id="PTHR44137:SF58">
    <property type="entry name" value="J DOMAIN-CONTAINING PROTEIN"/>
    <property type="match status" value="1"/>
</dbReference>
<dbReference type="SMART" id="SM00271">
    <property type="entry name" value="DnaJ"/>
    <property type="match status" value="1"/>
</dbReference>
<dbReference type="InterPro" id="IPR056988">
    <property type="entry name" value="Zn_ribbon_pln"/>
</dbReference>
<dbReference type="Pfam" id="PF00226">
    <property type="entry name" value="DnaJ"/>
    <property type="match status" value="1"/>
</dbReference>
<dbReference type="InterPro" id="IPR001623">
    <property type="entry name" value="DnaJ_domain"/>
</dbReference>
<evidence type="ECO:0000256" key="1">
    <source>
        <dbReference type="SAM" id="MobiDB-lite"/>
    </source>
</evidence>
<feature type="compositionally biased region" description="Polar residues" evidence="1">
    <location>
        <begin position="258"/>
        <end position="278"/>
    </location>
</feature>
<keyword evidence="4" id="KW-1185">Reference proteome</keyword>
<dbReference type="Pfam" id="PF11926">
    <property type="entry name" value="DUF3444"/>
    <property type="match status" value="1"/>
</dbReference>
<evidence type="ECO:0000313" key="4">
    <source>
        <dbReference type="Proteomes" id="UP001396334"/>
    </source>
</evidence>
<comment type="caution">
    <text evidence="3">The sequence shown here is derived from an EMBL/GenBank/DDBJ whole genome shotgun (WGS) entry which is preliminary data.</text>
</comment>
<reference evidence="3 4" key="1">
    <citation type="journal article" date="2024" name="G3 (Bethesda)">
        <title>Genome assembly of Hibiscus sabdariffa L. provides insights into metabolisms of medicinal natural products.</title>
        <authorList>
            <person name="Kim T."/>
        </authorList>
    </citation>
    <scope>NUCLEOTIDE SEQUENCE [LARGE SCALE GENOMIC DNA]</scope>
    <source>
        <strain evidence="3">TK-2024</strain>
        <tissue evidence="3">Old leaves</tissue>
    </source>
</reference>
<dbReference type="Proteomes" id="UP001396334">
    <property type="component" value="Unassembled WGS sequence"/>
</dbReference>
<feature type="compositionally biased region" description="Polar residues" evidence="1">
    <location>
        <begin position="528"/>
        <end position="544"/>
    </location>
</feature>
<feature type="region of interest" description="Disordered" evidence="1">
    <location>
        <begin position="411"/>
        <end position="439"/>
    </location>
</feature>
<gene>
    <name evidence="3" type="ORF">V6N11_075251</name>
</gene>
<sequence>MTILSPKGHVHGVSLIQKNVQSTSTVLSVSVFSVKLWTSSFFFCKVREKVGICGIDNCGLLRYLRVLHWRLFYQREPCQEREMECNKDEATRAKELAEKKFTAKDVKGAKKFALKAQNLYPGLEGLPQMIATLDVYISAENKIDGEADWYAILGANPQADDEAVRKQYRKLALMLHPDKNKSIGAEGAFKLISEAWSLLSDKARRVAYDRKRNLKSAQTVPAPSGSSKASKAANGFYNAAKTNTSSVKTSKSSKTHGVRSSTPSGRSSNTAGQSSNPASFRKPKPNTFWTICHRCKMHYEYLRVYLNQNLLCPNCHEAFLAVETAPPTTSTTAPWTFSQQRQNSNSQSGNKSSSNMGRNHSSSYNAAGFTSHDSYNQSNFQWGPFSRTGGTSTAAQAATVVQQAYEKVRREREEAQAATKREEAMRKKHHGSKRAGASLSGYTNSVKRRRGMEDGSAGAHGTSIANQMVAGNGGPAKLSGYNNARDISQVEIQSMLIDKAKREIQKKLNEWKSSPATKITSKDVRGNGNANDKQNESLVNNDAQNQKKDEGFVAEVNGDHSAMAFPGSSGVGLDAETLEAMSINVPDPDFHDFDKDRTERTFEDNQVWAAYDDDDGMPRYYAMIHNVISQDPFKIRISWLNSKTNSEFSSLDWVGSGFSKTCGEFRIGRHEINSSLNSFSHKVRWTKGMRGAICIYPRKGDVWAIYRHWSPDWNELTTDDVIHKYDMVEILDDYNEELGVTVTPLVKVAGFKTVFHRHLDHREIRRIPREEMFRFSHQVPSYLLTGQESPNAPKGCRELDPAATPVDLLQIIMDVKDEEILENGKAINEENVVDAEKANDEEMVVNCEKAKKEESGSERGLGFGFCVVLKVVVCEAVNHGPSTDLKLCFQSLITLRGAGVSVIFPPVSFGGFKDN</sequence>
<dbReference type="SUPFAM" id="SSF46565">
    <property type="entry name" value="Chaperone J-domain"/>
    <property type="match status" value="1"/>
</dbReference>
<proteinExistence type="predicted"/>
<dbReference type="CDD" id="cd06257">
    <property type="entry name" value="DnaJ"/>
    <property type="match status" value="1"/>
</dbReference>
<feature type="compositionally biased region" description="Basic and acidic residues" evidence="1">
    <location>
        <begin position="411"/>
        <end position="425"/>
    </location>
</feature>
<feature type="region of interest" description="Disordered" evidence="1">
    <location>
        <begin position="515"/>
        <end position="545"/>
    </location>
</feature>
<dbReference type="PANTHER" id="PTHR44137">
    <property type="entry name" value="BNAC03G44070D PROTEIN"/>
    <property type="match status" value="1"/>
</dbReference>
<dbReference type="InterPro" id="IPR024593">
    <property type="entry name" value="DUF3444"/>
</dbReference>
<dbReference type="Gene3D" id="1.10.287.110">
    <property type="entry name" value="DnaJ domain"/>
    <property type="match status" value="1"/>
</dbReference>
<feature type="region of interest" description="Disordered" evidence="1">
    <location>
        <begin position="329"/>
        <end position="370"/>
    </location>
</feature>
<feature type="compositionally biased region" description="Low complexity" evidence="1">
    <location>
        <begin position="329"/>
        <end position="363"/>
    </location>
</feature>
<organism evidence="3 4">
    <name type="scientific">Hibiscus sabdariffa</name>
    <name type="common">roselle</name>
    <dbReference type="NCBI Taxonomy" id="183260"/>
    <lineage>
        <taxon>Eukaryota</taxon>
        <taxon>Viridiplantae</taxon>
        <taxon>Streptophyta</taxon>
        <taxon>Embryophyta</taxon>
        <taxon>Tracheophyta</taxon>
        <taxon>Spermatophyta</taxon>
        <taxon>Magnoliopsida</taxon>
        <taxon>eudicotyledons</taxon>
        <taxon>Gunneridae</taxon>
        <taxon>Pentapetalae</taxon>
        <taxon>rosids</taxon>
        <taxon>malvids</taxon>
        <taxon>Malvales</taxon>
        <taxon>Malvaceae</taxon>
        <taxon>Malvoideae</taxon>
        <taxon>Hibiscus</taxon>
    </lineage>
</organism>
<dbReference type="Pfam" id="PF23551">
    <property type="entry name" value="Zn_ribbon_20"/>
    <property type="match status" value="1"/>
</dbReference>
<name>A0ABR2R5Z1_9ROSI</name>
<feature type="region of interest" description="Disordered" evidence="1">
    <location>
        <begin position="243"/>
        <end position="280"/>
    </location>
</feature>
<dbReference type="PROSITE" id="PS00636">
    <property type="entry name" value="DNAJ_1"/>
    <property type="match status" value="1"/>
</dbReference>